<gene>
    <name evidence="4" type="ORF">MACH26_39280</name>
</gene>
<sequence length="125" mass="13650">MAKPNRADLLSRAYHDPKNYPYGFSRSGDFSISEAKALSQYGSLINALLSGSLQPENDDDASFIAVASGQKEPANVTEKAWVKYMARIGRPRTGSIYGKRTNVDDADDDDSSIDDDDDLPLADDD</sequence>
<dbReference type="Pfam" id="PF04219">
    <property type="entry name" value="DUF413"/>
    <property type="match status" value="1"/>
</dbReference>
<organism evidence="4 5">
    <name type="scientific">Planctobacterium marinum</name>
    <dbReference type="NCBI Taxonomy" id="1631968"/>
    <lineage>
        <taxon>Bacteria</taxon>
        <taxon>Pseudomonadati</taxon>
        <taxon>Pseudomonadota</taxon>
        <taxon>Gammaproteobacteria</taxon>
        <taxon>Alteromonadales</taxon>
        <taxon>Alteromonadaceae</taxon>
        <taxon>Planctobacterium</taxon>
    </lineage>
</organism>
<feature type="region of interest" description="Disordered" evidence="3">
    <location>
        <begin position="93"/>
        <end position="125"/>
    </location>
</feature>
<dbReference type="KEGG" id="pmaw:MACH26_39280"/>
<comment type="similarity">
    <text evidence="1">Belongs to the MaoP family.</text>
</comment>
<dbReference type="EMBL" id="AP027272">
    <property type="protein sequence ID" value="BDX08407.1"/>
    <property type="molecule type" value="Genomic_DNA"/>
</dbReference>
<evidence type="ECO:0000256" key="2">
    <source>
        <dbReference type="ARBA" id="ARBA00093628"/>
    </source>
</evidence>
<keyword evidence="5" id="KW-1185">Reference proteome</keyword>
<name>A0AA48HRQ7_9ALTE</name>
<dbReference type="Proteomes" id="UP001333710">
    <property type="component" value="Chromosome"/>
</dbReference>
<feature type="compositionally biased region" description="Acidic residues" evidence="3">
    <location>
        <begin position="104"/>
        <end position="125"/>
    </location>
</feature>
<dbReference type="AlphaFoldDB" id="A0AA48HRQ7"/>
<dbReference type="InterPro" id="IPR007335">
    <property type="entry name" value="DUF413"/>
</dbReference>
<reference evidence="4" key="1">
    <citation type="submission" date="2023-01" db="EMBL/GenBank/DDBJ databases">
        <title>Complete genome sequence of Planctobacterium marinum strain Dej080120_11.</title>
        <authorList>
            <person name="Ueki S."/>
            <person name="Maruyama F."/>
        </authorList>
    </citation>
    <scope>NUCLEOTIDE SEQUENCE</scope>
    <source>
        <strain evidence="4">Dej080120_11</strain>
    </source>
</reference>
<dbReference type="RefSeq" id="WP_338294477.1">
    <property type="nucleotide sequence ID" value="NZ_AP027272.1"/>
</dbReference>
<evidence type="ECO:0000256" key="1">
    <source>
        <dbReference type="ARBA" id="ARBA00093464"/>
    </source>
</evidence>
<proteinExistence type="inferred from homology"/>
<protein>
    <recommendedName>
        <fullName evidence="2">Macrodomain Ori protein</fullName>
    </recommendedName>
</protein>
<evidence type="ECO:0000256" key="3">
    <source>
        <dbReference type="SAM" id="MobiDB-lite"/>
    </source>
</evidence>
<evidence type="ECO:0000313" key="4">
    <source>
        <dbReference type="EMBL" id="BDX08407.1"/>
    </source>
</evidence>
<accession>A0AA48HRQ7</accession>
<evidence type="ECO:0000313" key="5">
    <source>
        <dbReference type="Proteomes" id="UP001333710"/>
    </source>
</evidence>